<evidence type="ECO:0000256" key="1">
    <source>
        <dbReference type="SAM" id="MobiDB-lite"/>
    </source>
</evidence>
<dbReference type="EMBL" id="JACCFS010000001">
    <property type="protein sequence ID" value="NYJ37596.1"/>
    <property type="molecule type" value="Genomic_DNA"/>
</dbReference>
<name>A0A7Z0ETM5_9ACTN</name>
<reference evidence="3 4" key="1">
    <citation type="submission" date="2020-07" db="EMBL/GenBank/DDBJ databases">
        <title>Sequencing the genomes of 1000 actinobacteria strains.</title>
        <authorList>
            <person name="Klenk H.-P."/>
        </authorList>
    </citation>
    <scope>NUCLEOTIDE SEQUENCE [LARGE SCALE GENOMIC DNA]</scope>
    <source>
        <strain evidence="3 4">DSM 44442</strain>
    </source>
</reference>
<evidence type="ECO:0000313" key="3">
    <source>
        <dbReference type="EMBL" id="NYJ37596.1"/>
    </source>
</evidence>
<accession>A0A7Z0ETM5</accession>
<evidence type="ECO:0000256" key="2">
    <source>
        <dbReference type="SAM" id="Phobius"/>
    </source>
</evidence>
<dbReference type="RefSeq" id="WP_179828461.1">
    <property type="nucleotide sequence ID" value="NZ_JACCFS010000001.1"/>
</dbReference>
<dbReference type="SUPFAM" id="SSF82171">
    <property type="entry name" value="DPP6 N-terminal domain-like"/>
    <property type="match status" value="1"/>
</dbReference>
<comment type="caution">
    <text evidence="3">The sequence shown here is derived from an EMBL/GenBank/DDBJ whole genome shotgun (WGS) entry which is preliminary data.</text>
</comment>
<proteinExistence type="predicted"/>
<feature type="region of interest" description="Disordered" evidence="1">
    <location>
        <begin position="88"/>
        <end position="109"/>
    </location>
</feature>
<feature type="compositionally biased region" description="Pro residues" evidence="1">
    <location>
        <begin position="94"/>
        <end position="103"/>
    </location>
</feature>
<gene>
    <name evidence="3" type="ORF">HNR10_005477</name>
</gene>
<sequence length="481" mass="49585">MSRASRPGQSRPTAVIVIAPDEHSAEIVIEGQRRLVTGAAPKETRRAALDVATGYAARIGQPVLVDARDANGYWLLLATPDGVVRAADEAAPAAAPPPPPVQSPPARKGGSSRGRVLVIVVAAVLALVLLGGAGVVATRFLSGPATADGTEGGDGAAALGHPAPPGFDDTVVFDAPLAPNTRPGVSRDGDLLAYTDPDDRLNLFGADGERRWAVDLPAGSGEFLDAPRFVEYGDGTAIVLETADTLWFWPTEGGDPTSVALPTDATAMYVGDSVLVRTAETAFVPVGRELVEVEPPGESAPLVADGERVLNAVVNGPWEWVDTDGGSEEVHARRPADAGEMDGIVTALREYVIVRWEPLRGEGIHLAFHDREDGGAVGGADIDPADLEGVRHRSGPIGTRVVAYGPVVMDPESGEAAVVPGFVPEIAVGDQVFGQLDGAPVAVSASGMPSDVPEGAAQPEGLLGDNAIVVHGDHLYAIPSQ</sequence>
<dbReference type="Proteomes" id="UP000572051">
    <property type="component" value="Unassembled WGS sequence"/>
</dbReference>
<keyword evidence="2" id="KW-1133">Transmembrane helix</keyword>
<keyword evidence="4" id="KW-1185">Reference proteome</keyword>
<keyword evidence="2" id="KW-0472">Membrane</keyword>
<protein>
    <submittedName>
        <fullName evidence="3">Uncharacterized protein</fullName>
    </submittedName>
</protein>
<evidence type="ECO:0000313" key="4">
    <source>
        <dbReference type="Proteomes" id="UP000572051"/>
    </source>
</evidence>
<dbReference type="AlphaFoldDB" id="A0A7Z0ETM5"/>
<feature type="transmembrane region" description="Helical" evidence="2">
    <location>
        <begin position="116"/>
        <end position="137"/>
    </location>
</feature>
<keyword evidence="2" id="KW-0812">Transmembrane</keyword>
<organism evidence="3 4">
    <name type="scientific">Nocardiopsis aegyptia</name>
    <dbReference type="NCBI Taxonomy" id="220378"/>
    <lineage>
        <taxon>Bacteria</taxon>
        <taxon>Bacillati</taxon>
        <taxon>Actinomycetota</taxon>
        <taxon>Actinomycetes</taxon>
        <taxon>Streptosporangiales</taxon>
        <taxon>Nocardiopsidaceae</taxon>
        <taxon>Nocardiopsis</taxon>
    </lineage>
</organism>